<dbReference type="HOGENOM" id="CLU_016031_8_3_10"/>
<evidence type="ECO:0000256" key="1">
    <source>
        <dbReference type="ARBA" id="ARBA00008834"/>
    </source>
</evidence>
<dbReference type="eggNOG" id="COG5434">
    <property type="taxonomic scope" value="Bacteria"/>
</dbReference>
<dbReference type="InterPro" id="IPR006626">
    <property type="entry name" value="PbH1"/>
</dbReference>
<gene>
    <name evidence="5" type="ORF">HMPREF9446_00699</name>
</gene>
<evidence type="ECO:0000256" key="2">
    <source>
        <dbReference type="ARBA" id="ARBA00022801"/>
    </source>
</evidence>
<sequence length="488" mass="54395">MNSSLSVLLWLISNNQKIKENMKRVLGFLSLLLSVAMATANPIDFDKAFKESARIEKQIKKTSFPKRTYLITDFGAKPDTPDSPCHEEINRAIVTCSLNGGGTVIVPKGTFYTGPITLKSNVNFHVEEGATLKFSTDQSLYFPGVITRWEGLDCYNARPLIYAYGETNIAITGKGTIDGQGSKETWWPMCGAPRYGWKEGMVAQRNGGRERLLMYGETSTPIYKRVMKPEDGLRPQLVNLYSCNTVLIEDITLLNSPFWVIHPLFCESLTVRGVKVFNRGPNGDGCDPESCKNVLIENCTFDTGDDCIAIKSGRNADGRKWNIPSENIIVRNCFMKNGHGGVVIGSEISGGYRNLYVENCQMDSPNLDRVIRIKTSTCRGGIIENVFVRNVTVGQCREAVLRINLQYENREKCDRSFPPVVRNVHLKNVTCEKSKLGILIIGLDDDKHVSNVSVEDCHFNNVAKDGNDIKGAKDVTLRNLYINGKLVK</sequence>
<dbReference type="STRING" id="763034.HMPREF9446_00699"/>
<dbReference type="Pfam" id="PF00295">
    <property type="entry name" value="Glyco_hydro_28"/>
    <property type="match status" value="1"/>
</dbReference>
<organism evidence="5 6">
    <name type="scientific">Bacteroides fluxus YIT 12057</name>
    <dbReference type="NCBI Taxonomy" id="763034"/>
    <lineage>
        <taxon>Bacteria</taxon>
        <taxon>Pseudomonadati</taxon>
        <taxon>Bacteroidota</taxon>
        <taxon>Bacteroidia</taxon>
        <taxon>Bacteroidales</taxon>
        <taxon>Bacteroidaceae</taxon>
        <taxon>Bacteroides</taxon>
    </lineage>
</organism>
<protein>
    <submittedName>
        <fullName evidence="5">Polygalacturonase</fullName>
    </submittedName>
</protein>
<dbReference type="EMBL" id="AFBN01000013">
    <property type="protein sequence ID" value="EGF58949.1"/>
    <property type="molecule type" value="Genomic_DNA"/>
</dbReference>
<proteinExistence type="inferred from homology"/>
<dbReference type="InterPro" id="IPR051801">
    <property type="entry name" value="GH28_Enzymes"/>
</dbReference>
<dbReference type="AlphaFoldDB" id="F3PPQ7"/>
<dbReference type="InterPro" id="IPR012334">
    <property type="entry name" value="Pectin_lyas_fold"/>
</dbReference>
<accession>F3PPQ7</accession>
<keyword evidence="2 4" id="KW-0378">Hydrolase</keyword>
<comment type="similarity">
    <text evidence="1 4">Belongs to the glycosyl hydrolase 28 family.</text>
</comment>
<dbReference type="Proteomes" id="UP000003416">
    <property type="component" value="Unassembled WGS sequence"/>
</dbReference>
<dbReference type="PROSITE" id="PS00502">
    <property type="entry name" value="POLYGALACTURONASE"/>
    <property type="match status" value="1"/>
</dbReference>
<dbReference type="GO" id="GO:0005975">
    <property type="term" value="P:carbohydrate metabolic process"/>
    <property type="evidence" value="ECO:0007669"/>
    <property type="project" value="InterPro"/>
</dbReference>
<evidence type="ECO:0000256" key="3">
    <source>
        <dbReference type="ARBA" id="ARBA00023295"/>
    </source>
</evidence>
<comment type="caution">
    <text evidence="5">The sequence shown here is derived from an EMBL/GenBank/DDBJ whole genome shotgun (WGS) entry which is preliminary data.</text>
</comment>
<dbReference type="PANTHER" id="PTHR31339">
    <property type="entry name" value="PECTIN LYASE-RELATED"/>
    <property type="match status" value="1"/>
</dbReference>
<dbReference type="InterPro" id="IPR000743">
    <property type="entry name" value="Glyco_hydro_28"/>
</dbReference>
<evidence type="ECO:0000313" key="6">
    <source>
        <dbReference type="Proteomes" id="UP000003416"/>
    </source>
</evidence>
<evidence type="ECO:0000256" key="4">
    <source>
        <dbReference type="RuleBase" id="RU361169"/>
    </source>
</evidence>
<dbReference type="GO" id="GO:0004650">
    <property type="term" value="F:polygalacturonase activity"/>
    <property type="evidence" value="ECO:0007669"/>
    <property type="project" value="InterPro"/>
</dbReference>
<reference evidence="5 6" key="1">
    <citation type="submission" date="2011-02" db="EMBL/GenBank/DDBJ databases">
        <authorList>
            <person name="Weinstock G."/>
            <person name="Sodergren E."/>
            <person name="Clifton S."/>
            <person name="Fulton L."/>
            <person name="Fulton B."/>
            <person name="Courtney L."/>
            <person name="Fronick C."/>
            <person name="Harrison M."/>
            <person name="Strong C."/>
            <person name="Farmer C."/>
            <person name="Delahaunty K."/>
            <person name="Markovic C."/>
            <person name="Hall O."/>
            <person name="Minx P."/>
            <person name="Tomlinson C."/>
            <person name="Mitreva M."/>
            <person name="Hou S."/>
            <person name="Chen J."/>
            <person name="Wollam A."/>
            <person name="Pepin K.H."/>
            <person name="Johnson M."/>
            <person name="Bhonagiri V."/>
            <person name="Zhang X."/>
            <person name="Suruliraj S."/>
            <person name="Warren W."/>
            <person name="Chinwalla A."/>
            <person name="Mardis E.R."/>
            <person name="Wilson R.K."/>
        </authorList>
    </citation>
    <scope>NUCLEOTIDE SEQUENCE [LARGE SCALE GENOMIC DNA]</scope>
    <source>
        <strain evidence="5 6">YIT 12057</strain>
    </source>
</reference>
<dbReference type="InterPro" id="IPR011050">
    <property type="entry name" value="Pectin_lyase_fold/virulence"/>
</dbReference>
<evidence type="ECO:0000313" key="5">
    <source>
        <dbReference type="EMBL" id="EGF58949.1"/>
    </source>
</evidence>
<keyword evidence="3 4" id="KW-0326">Glycosidase</keyword>
<dbReference type="SUPFAM" id="SSF51126">
    <property type="entry name" value="Pectin lyase-like"/>
    <property type="match status" value="2"/>
</dbReference>
<dbReference type="Gene3D" id="2.160.20.10">
    <property type="entry name" value="Single-stranded right-handed beta-helix, Pectin lyase-like"/>
    <property type="match status" value="1"/>
</dbReference>
<dbReference type="SMART" id="SM00710">
    <property type="entry name" value="PbH1"/>
    <property type="match status" value="4"/>
</dbReference>
<dbReference type="PANTHER" id="PTHR31339:SF9">
    <property type="entry name" value="PLASMIN AND FIBRONECTIN-BINDING PROTEIN A"/>
    <property type="match status" value="1"/>
</dbReference>
<name>F3PPQ7_9BACE</name>
<keyword evidence="6" id="KW-1185">Reference proteome</keyword>